<accession>W2TFL4</accession>
<reference evidence="2" key="1">
    <citation type="journal article" date="2014" name="Nat. Genet.">
        <title>Genome of the human hookworm Necator americanus.</title>
        <authorList>
            <person name="Tang Y.T."/>
            <person name="Gao X."/>
            <person name="Rosa B.A."/>
            <person name="Abubucker S."/>
            <person name="Hallsworth-Pepin K."/>
            <person name="Martin J."/>
            <person name="Tyagi R."/>
            <person name="Heizer E."/>
            <person name="Zhang X."/>
            <person name="Bhonagiri-Palsikar V."/>
            <person name="Minx P."/>
            <person name="Warren W.C."/>
            <person name="Wang Q."/>
            <person name="Zhan B."/>
            <person name="Hotez P.J."/>
            <person name="Sternberg P.W."/>
            <person name="Dougall A."/>
            <person name="Gaze S.T."/>
            <person name="Mulvenna J."/>
            <person name="Sotillo J."/>
            <person name="Ranganathan S."/>
            <person name="Rabelo E.M."/>
            <person name="Wilson R.K."/>
            <person name="Felgner P.L."/>
            <person name="Bethony J."/>
            <person name="Hawdon J.M."/>
            <person name="Gasser R.B."/>
            <person name="Loukas A."/>
            <person name="Mitreva M."/>
        </authorList>
    </citation>
    <scope>NUCLEOTIDE SEQUENCE [LARGE SCALE GENOMIC DNA]</scope>
</reference>
<evidence type="ECO:0000313" key="2">
    <source>
        <dbReference type="Proteomes" id="UP000053676"/>
    </source>
</evidence>
<proteinExistence type="predicted"/>
<dbReference type="EMBL" id="KI659115">
    <property type="protein sequence ID" value="ETN80379.1"/>
    <property type="molecule type" value="Genomic_DNA"/>
</dbReference>
<sequence>MDLHGQITVRILYDTGNTGNTLLVVRGCHTSLTTVVSDRSNGAAGNFYCEYDATHQMSNSKGELVSVRALVEFCSTANCNSRQSTSPNVFNDCNDQMNDNRGYSSVSKCISA</sequence>
<protein>
    <submittedName>
        <fullName evidence="1">Uncharacterized protein</fullName>
    </submittedName>
</protein>
<keyword evidence="2" id="KW-1185">Reference proteome</keyword>
<gene>
    <name evidence="1" type="ORF">NECAME_09220</name>
</gene>
<dbReference type="Proteomes" id="UP000053676">
    <property type="component" value="Unassembled WGS sequence"/>
</dbReference>
<dbReference type="KEGG" id="nai:NECAME_09220"/>
<name>W2TFL4_NECAM</name>
<dbReference type="OrthoDB" id="5835752at2759"/>
<evidence type="ECO:0000313" key="1">
    <source>
        <dbReference type="EMBL" id="ETN80379.1"/>
    </source>
</evidence>
<organism evidence="1 2">
    <name type="scientific">Necator americanus</name>
    <name type="common">Human hookworm</name>
    <dbReference type="NCBI Taxonomy" id="51031"/>
    <lineage>
        <taxon>Eukaryota</taxon>
        <taxon>Metazoa</taxon>
        <taxon>Ecdysozoa</taxon>
        <taxon>Nematoda</taxon>
        <taxon>Chromadorea</taxon>
        <taxon>Rhabditida</taxon>
        <taxon>Rhabditina</taxon>
        <taxon>Rhabditomorpha</taxon>
        <taxon>Strongyloidea</taxon>
        <taxon>Ancylostomatidae</taxon>
        <taxon>Bunostominae</taxon>
        <taxon>Necator</taxon>
    </lineage>
</organism>
<dbReference type="AlphaFoldDB" id="W2TFL4"/>